<dbReference type="EMBL" id="MTYI01000126">
    <property type="protein sequence ID" value="PNP51305.1"/>
    <property type="molecule type" value="Genomic_DNA"/>
</dbReference>
<comment type="caution">
    <text evidence="1">The sequence shown here is derived from an EMBL/GenBank/DDBJ whole genome shotgun (WGS) entry which is preliminary data.</text>
</comment>
<dbReference type="OrthoDB" id="406508at2759"/>
<dbReference type="AlphaFoldDB" id="A0A2K0U0K2"/>
<accession>A0A2K0U0K2</accession>
<protein>
    <submittedName>
        <fullName evidence="1">Uncharacterized protein</fullName>
    </submittedName>
</protein>
<reference evidence="1 2" key="1">
    <citation type="submission" date="2017-02" db="EMBL/GenBank/DDBJ databases">
        <title>Genomes of Trichoderma spp. with biocontrol activity.</title>
        <authorList>
            <person name="Gardiner D."/>
            <person name="Kazan K."/>
            <person name="Vos C."/>
            <person name="Harvey P."/>
        </authorList>
    </citation>
    <scope>NUCLEOTIDE SEQUENCE [LARGE SCALE GENOMIC DNA]</scope>
    <source>
        <strain evidence="1 2">Tr1</strain>
    </source>
</reference>
<sequence length="100" mass="11501">MRYVFYHCNNDAIKACHGQVDIERVTVWKMHNDPVDQMGWYYEGSPCPGLLKISPLQSHQLKISNVEFQRELNPVAEIVVSYVEEVEDFGSGKMAIEINN</sequence>
<proteinExistence type="predicted"/>
<evidence type="ECO:0000313" key="1">
    <source>
        <dbReference type="EMBL" id="PNP51305.1"/>
    </source>
</evidence>
<organism evidence="1 2">
    <name type="scientific">Trichoderma harzianum</name>
    <name type="common">Hypocrea lixii</name>
    <dbReference type="NCBI Taxonomy" id="5544"/>
    <lineage>
        <taxon>Eukaryota</taxon>
        <taxon>Fungi</taxon>
        <taxon>Dikarya</taxon>
        <taxon>Ascomycota</taxon>
        <taxon>Pezizomycotina</taxon>
        <taxon>Sordariomycetes</taxon>
        <taxon>Hypocreomycetidae</taxon>
        <taxon>Hypocreales</taxon>
        <taxon>Hypocreaceae</taxon>
        <taxon>Trichoderma</taxon>
    </lineage>
</organism>
<evidence type="ECO:0000313" key="2">
    <source>
        <dbReference type="Proteomes" id="UP000236290"/>
    </source>
</evidence>
<dbReference type="InterPro" id="IPR012334">
    <property type="entry name" value="Pectin_lyas_fold"/>
</dbReference>
<gene>
    <name evidence="1" type="ORF">THARTR1_08062</name>
</gene>
<name>A0A2K0U0K2_TRIHA</name>
<dbReference type="Proteomes" id="UP000236290">
    <property type="component" value="Unassembled WGS sequence"/>
</dbReference>
<dbReference type="Gene3D" id="2.160.20.10">
    <property type="entry name" value="Single-stranded right-handed beta-helix, Pectin lyase-like"/>
    <property type="match status" value="1"/>
</dbReference>